<evidence type="ECO:0000313" key="4">
    <source>
        <dbReference type="Proteomes" id="UP000679126"/>
    </source>
</evidence>
<evidence type="ECO:0000313" key="3">
    <source>
        <dbReference type="EMBL" id="MBO9153468.1"/>
    </source>
</evidence>
<dbReference type="EMBL" id="JAGHKP010000003">
    <property type="protein sequence ID" value="MBO9153468.1"/>
    <property type="molecule type" value="Genomic_DNA"/>
</dbReference>
<proteinExistence type="predicted"/>
<dbReference type="InterPro" id="IPR049236">
    <property type="entry name" value="DUF6850"/>
</dbReference>
<protein>
    <recommendedName>
        <fullName evidence="2">DUF6850 domain-containing protein</fullName>
    </recommendedName>
</protein>
<gene>
    <name evidence="3" type="ORF">J7I43_14665</name>
</gene>
<organism evidence="3 4">
    <name type="scientific">Chitinophaga chungangae</name>
    <dbReference type="NCBI Taxonomy" id="2821488"/>
    <lineage>
        <taxon>Bacteria</taxon>
        <taxon>Pseudomonadati</taxon>
        <taxon>Bacteroidota</taxon>
        <taxon>Chitinophagia</taxon>
        <taxon>Chitinophagales</taxon>
        <taxon>Chitinophagaceae</taxon>
        <taxon>Chitinophaga</taxon>
    </lineage>
</organism>
<feature type="signal peptide" evidence="1">
    <location>
        <begin position="1"/>
        <end position="20"/>
    </location>
</feature>
<comment type="caution">
    <text evidence="3">The sequence shown here is derived from an EMBL/GenBank/DDBJ whole genome shotgun (WGS) entry which is preliminary data.</text>
</comment>
<evidence type="ECO:0000256" key="1">
    <source>
        <dbReference type="SAM" id="SignalP"/>
    </source>
</evidence>
<reference evidence="4" key="1">
    <citation type="submission" date="2021-03" db="EMBL/GenBank/DDBJ databases">
        <title>Assistant Professor.</title>
        <authorList>
            <person name="Huq M.A."/>
        </authorList>
    </citation>
    <scope>NUCLEOTIDE SEQUENCE [LARGE SCALE GENOMIC DNA]</scope>
    <source>
        <strain evidence="4">MAH-28</strain>
    </source>
</reference>
<sequence length="500" mass="55549">MRLKLTICVWMILGAGTAAAQDSLSEKLVREQTSPVTVLRDELYTSPALKAWQRENTYSRLSASFGKHEQDLYLQQEGSGKQQLDVHSETYLRGKDNTTIWGKAYYISEKLFKVKFNESANYDLVYPYVMADTVGGDLNSETYAFSGGLAKGFGKYQVGVQAGFKGEQSYRNRDPRPKNISTILDLGVAVSRRLGNRYLLALDLNGTKYNQENKLEFVSEVGEPLIYHDAGLGAYNEFLSGARMSANYNGFIYGAGLQLSPAGRKGWYAGVSVQQTNIGKLLDRIVFEIGTAKERLLSGRAGYIFDKDDRHFMAGVKATGLSREGLEAKFQTGASDISIVKIAEDVRYKRACNTVGANVLYGRTGGFADWYAGADAEYLDELQQYVQPNRRLSFTRLTAGIHLTGRKQFGRTSVTLKAAAHRQETLEQSGSWSDINPQKAIFSMMNSNFAFLTASGMNYRGQARVDFPLMEKLACFIAADAAHQTGTGRQEWKLTTAFQF</sequence>
<feature type="domain" description="DUF6850" evidence="2">
    <location>
        <begin position="49"/>
        <end position="500"/>
    </location>
</feature>
<dbReference type="Pfam" id="PF21012">
    <property type="entry name" value="DUF6850"/>
    <property type="match status" value="1"/>
</dbReference>
<evidence type="ECO:0000259" key="2">
    <source>
        <dbReference type="Pfam" id="PF21012"/>
    </source>
</evidence>
<keyword evidence="1" id="KW-0732">Signal</keyword>
<accession>A0ABS3YFL8</accession>
<dbReference type="Proteomes" id="UP000679126">
    <property type="component" value="Unassembled WGS sequence"/>
</dbReference>
<name>A0ABS3YFL8_9BACT</name>
<keyword evidence="4" id="KW-1185">Reference proteome</keyword>
<feature type="chain" id="PRO_5046307042" description="DUF6850 domain-containing protein" evidence="1">
    <location>
        <begin position="21"/>
        <end position="500"/>
    </location>
</feature>